<dbReference type="AlphaFoldDB" id="A0A016W9M5"/>
<protein>
    <submittedName>
        <fullName evidence="1">Uncharacterized protein</fullName>
    </submittedName>
</protein>
<reference evidence="2" key="1">
    <citation type="journal article" date="2015" name="Nat. Genet.">
        <title>The genome and transcriptome of the zoonotic hookworm Ancylostoma ceylanicum identify infection-specific gene families.</title>
        <authorList>
            <person name="Schwarz E.M."/>
            <person name="Hu Y."/>
            <person name="Antoshechkin I."/>
            <person name="Miller M.M."/>
            <person name="Sternberg P.W."/>
            <person name="Aroian R.V."/>
        </authorList>
    </citation>
    <scope>NUCLEOTIDE SEQUENCE</scope>
    <source>
        <strain evidence="2">HY135</strain>
    </source>
</reference>
<accession>A0A016W9M5</accession>
<evidence type="ECO:0000313" key="1">
    <source>
        <dbReference type="EMBL" id="EYC36335.1"/>
    </source>
</evidence>
<gene>
    <name evidence="1" type="primary">Acey_s0908.g2991</name>
    <name evidence="1" type="ORF">Y032_0908g2991</name>
</gene>
<dbReference type="EMBL" id="JARK01000508">
    <property type="protein sequence ID" value="EYC36335.1"/>
    <property type="molecule type" value="Genomic_DNA"/>
</dbReference>
<dbReference type="Proteomes" id="UP000024635">
    <property type="component" value="Unassembled WGS sequence"/>
</dbReference>
<organism evidence="1 2">
    <name type="scientific">Ancylostoma ceylanicum</name>
    <dbReference type="NCBI Taxonomy" id="53326"/>
    <lineage>
        <taxon>Eukaryota</taxon>
        <taxon>Metazoa</taxon>
        <taxon>Ecdysozoa</taxon>
        <taxon>Nematoda</taxon>
        <taxon>Chromadorea</taxon>
        <taxon>Rhabditida</taxon>
        <taxon>Rhabditina</taxon>
        <taxon>Rhabditomorpha</taxon>
        <taxon>Strongyloidea</taxon>
        <taxon>Ancylostomatidae</taxon>
        <taxon>Ancylostomatinae</taxon>
        <taxon>Ancylostoma</taxon>
    </lineage>
</organism>
<name>A0A016W9M5_9BILA</name>
<sequence length="75" mass="8641">MNLKSYDSDAQQYRFTLNVVCKRGLHRMCVELDLLVDHIYAVATSFTARAHQERFAWSVMGPTEEVATPPTTHER</sequence>
<proteinExistence type="predicted"/>
<evidence type="ECO:0000313" key="2">
    <source>
        <dbReference type="Proteomes" id="UP000024635"/>
    </source>
</evidence>
<comment type="caution">
    <text evidence="1">The sequence shown here is derived from an EMBL/GenBank/DDBJ whole genome shotgun (WGS) entry which is preliminary data.</text>
</comment>
<keyword evidence="2" id="KW-1185">Reference proteome</keyword>